<dbReference type="SUPFAM" id="SSF88874">
    <property type="entry name" value="Receptor-binding domain of short tail fibre protein gp12"/>
    <property type="match status" value="1"/>
</dbReference>
<accession>A0A4Q7EMT3</accession>
<sequence length="205" mass="21215">MAVDAFIGELMPFSGVFAVRNHAECRGQLLSIAQFQAMFSILGTYYGGDGRTSFGLPDLRGRSPISYGSGPGLSNYIPGMMTGSETIQLTHSQLPAHTHLASAQVAVESAATATMSVAANGANATVPTSDSYIGSPGSANFFSPTPFAQPQLEEIKGPSVAVSSTAQATVQVESAGSSTAVDIRSPVQAISWQVCLFGTYPSRAD</sequence>
<proteinExistence type="predicted"/>
<evidence type="ECO:0000313" key="3">
    <source>
        <dbReference type="Proteomes" id="UP000292345"/>
    </source>
</evidence>
<dbReference type="InterPro" id="IPR037053">
    <property type="entry name" value="Phage_tail_collar_dom_sf"/>
</dbReference>
<evidence type="ECO:0000259" key="1">
    <source>
        <dbReference type="Pfam" id="PF07484"/>
    </source>
</evidence>
<gene>
    <name evidence="2" type="ORF">C3B51_07405</name>
</gene>
<protein>
    <submittedName>
        <fullName evidence="2">Phage tail protein</fullName>
    </submittedName>
</protein>
<comment type="caution">
    <text evidence="2">The sequence shown here is derived from an EMBL/GenBank/DDBJ whole genome shotgun (WGS) entry which is preliminary data.</text>
</comment>
<reference evidence="2 3" key="1">
    <citation type="submission" date="2018-01" db="EMBL/GenBank/DDBJ databases">
        <title>Co-occurrence of chitin degradation, pigmentation and bioactivity in marine Pseudoalteromonas.</title>
        <authorList>
            <person name="Paulsen S."/>
            <person name="Gram L."/>
            <person name="Machado H."/>
        </authorList>
    </citation>
    <scope>NUCLEOTIDE SEQUENCE [LARGE SCALE GENOMIC DNA]</scope>
    <source>
        <strain evidence="2 3">S1946</strain>
    </source>
</reference>
<dbReference type="Gene3D" id="3.90.1340.10">
    <property type="entry name" value="Phage tail collar domain"/>
    <property type="match status" value="1"/>
</dbReference>
<dbReference type="Pfam" id="PF07484">
    <property type="entry name" value="Collar"/>
    <property type="match status" value="1"/>
</dbReference>
<feature type="domain" description="Phage tail collar" evidence="1">
    <location>
        <begin position="8"/>
        <end position="64"/>
    </location>
</feature>
<organism evidence="2 3">
    <name type="scientific">Pseudoalteromonas rubra</name>
    <dbReference type="NCBI Taxonomy" id="43658"/>
    <lineage>
        <taxon>Bacteria</taxon>
        <taxon>Pseudomonadati</taxon>
        <taxon>Pseudomonadota</taxon>
        <taxon>Gammaproteobacteria</taxon>
        <taxon>Alteromonadales</taxon>
        <taxon>Pseudoalteromonadaceae</taxon>
        <taxon>Pseudoalteromonas</taxon>
    </lineage>
</organism>
<dbReference type="InterPro" id="IPR011083">
    <property type="entry name" value="Phage_tail_collar_dom"/>
</dbReference>
<name>A0A4Q7EMT3_9GAMM</name>
<evidence type="ECO:0000313" key="2">
    <source>
        <dbReference type="EMBL" id="RZM83139.1"/>
    </source>
</evidence>
<dbReference type="Proteomes" id="UP000292345">
    <property type="component" value="Unassembled WGS sequence"/>
</dbReference>
<dbReference type="OrthoDB" id="9810174at2"/>
<dbReference type="AlphaFoldDB" id="A0A4Q7EMT3"/>
<dbReference type="RefSeq" id="WP_125778871.1">
    <property type="nucleotide sequence ID" value="NZ_PPUZ01000020.1"/>
</dbReference>
<dbReference type="EMBL" id="PPUZ01000020">
    <property type="protein sequence ID" value="RZM83139.1"/>
    <property type="molecule type" value="Genomic_DNA"/>
</dbReference>